<evidence type="ECO:0000256" key="1">
    <source>
        <dbReference type="ARBA" id="ARBA00008791"/>
    </source>
</evidence>
<organism evidence="4 5">
    <name type="scientific">Streptomyces nanshensis</name>
    <dbReference type="NCBI Taxonomy" id="518642"/>
    <lineage>
        <taxon>Bacteria</taxon>
        <taxon>Bacillati</taxon>
        <taxon>Actinomycetota</taxon>
        <taxon>Actinomycetes</taxon>
        <taxon>Kitasatosporales</taxon>
        <taxon>Streptomycetaceae</taxon>
        <taxon>Streptomyces</taxon>
    </lineage>
</organism>
<evidence type="ECO:0000313" key="5">
    <source>
        <dbReference type="Proteomes" id="UP000176005"/>
    </source>
</evidence>
<reference evidence="4 5" key="1">
    <citation type="journal article" date="2016" name="Front. Microbiol.">
        <title>Comparative Genomics Analysis of Streptomyces Species Reveals Their Adaptation to the Marine Environment and Their Diversity at the Genomic Level.</title>
        <authorList>
            <person name="Tian X."/>
            <person name="Zhang Z."/>
            <person name="Yang T."/>
            <person name="Chen M."/>
            <person name="Li J."/>
            <person name="Chen F."/>
            <person name="Yang J."/>
            <person name="Li W."/>
            <person name="Zhang B."/>
            <person name="Zhang Z."/>
            <person name="Wu J."/>
            <person name="Zhang C."/>
            <person name="Long L."/>
            <person name="Xiao J."/>
        </authorList>
    </citation>
    <scope>NUCLEOTIDE SEQUENCE [LARGE SCALE GENOMIC DNA]</scope>
    <source>
        <strain evidence="4 5">SCSIO 10429</strain>
    </source>
</reference>
<evidence type="ECO:0000259" key="3">
    <source>
        <dbReference type="Pfam" id="PF00582"/>
    </source>
</evidence>
<gene>
    <name evidence="4" type="ORF">AN218_06000</name>
</gene>
<feature type="region of interest" description="Disordered" evidence="2">
    <location>
        <begin position="140"/>
        <end position="182"/>
    </location>
</feature>
<dbReference type="InterPro" id="IPR014729">
    <property type="entry name" value="Rossmann-like_a/b/a_fold"/>
</dbReference>
<evidence type="ECO:0000313" key="4">
    <source>
        <dbReference type="EMBL" id="OEV12933.1"/>
    </source>
</evidence>
<dbReference type="Pfam" id="PF00582">
    <property type="entry name" value="Usp"/>
    <property type="match status" value="2"/>
</dbReference>
<feature type="domain" description="UspA" evidence="3">
    <location>
        <begin position="192"/>
        <end position="329"/>
    </location>
</feature>
<dbReference type="Proteomes" id="UP000176005">
    <property type="component" value="Unassembled WGS sequence"/>
</dbReference>
<dbReference type="SUPFAM" id="SSF52402">
    <property type="entry name" value="Adenine nucleotide alpha hydrolases-like"/>
    <property type="match status" value="2"/>
</dbReference>
<keyword evidence="5" id="KW-1185">Reference proteome</keyword>
<protein>
    <recommendedName>
        <fullName evidence="3">UspA domain-containing protein</fullName>
    </recommendedName>
</protein>
<comment type="caution">
    <text evidence="4">The sequence shown here is derived from an EMBL/GenBank/DDBJ whole genome shotgun (WGS) entry which is preliminary data.</text>
</comment>
<dbReference type="InterPro" id="IPR006016">
    <property type="entry name" value="UspA"/>
</dbReference>
<dbReference type="PRINTS" id="PR01438">
    <property type="entry name" value="UNVRSLSTRESS"/>
</dbReference>
<dbReference type="EMBL" id="LJGW01000110">
    <property type="protein sequence ID" value="OEV12933.1"/>
    <property type="molecule type" value="Genomic_DNA"/>
</dbReference>
<feature type="domain" description="UspA" evidence="3">
    <location>
        <begin position="5"/>
        <end position="137"/>
    </location>
</feature>
<dbReference type="AlphaFoldDB" id="A0A1E7LAB6"/>
<accession>A0A1E7LAB6</accession>
<name>A0A1E7LAB6_9ACTN</name>
<dbReference type="PANTHER" id="PTHR46553:SF3">
    <property type="entry name" value="ADENINE NUCLEOTIDE ALPHA HYDROLASES-LIKE SUPERFAMILY PROTEIN"/>
    <property type="match status" value="1"/>
</dbReference>
<comment type="similarity">
    <text evidence="1">Belongs to the universal stress protein A family.</text>
</comment>
<dbReference type="Gene3D" id="3.40.50.620">
    <property type="entry name" value="HUPs"/>
    <property type="match status" value="2"/>
</dbReference>
<dbReference type="RefSeq" id="WP_070015567.1">
    <property type="nucleotide sequence ID" value="NZ_LJGW01000110.1"/>
</dbReference>
<dbReference type="PATRIC" id="fig|518642.10.peg.7355"/>
<sequence>MSGGVAVGLDGTRESLAAAGWAAREALARDASLELVQVRETGAYPSSPIVVEDQVELELSEKITGEVAEELARRHPELRTTITMVAGRPSRVLTGLSHRTGLLVLGSRGLSGAVGYVMGSTALGTVAHAVCPVVLVRAEPDEDGTDGMDGTGAEDVQDAREAADAESAADGPYRARHTARDASPTTAAVGDIVLGLDLGRPCDALIDFAFRAASLHARRLRVLHGWHLPPALGSTPSYPVGMEITEQMQAEETRMLRDALGPWHEKFPDVDVVRAAVPGRAQEILKEAAEDASLLVVGRRIRQQRLGTHIGPVAHAVVHHVRTPVAVVPHA</sequence>
<proteinExistence type="inferred from homology"/>
<evidence type="ECO:0000256" key="2">
    <source>
        <dbReference type="SAM" id="MobiDB-lite"/>
    </source>
</evidence>
<dbReference type="InterPro" id="IPR006015">
    <property type="entry name" value="Universal_stress_UspA"/>
</dbReference>
<dbReference type="PANTHER" id="PTHR46553">
    <property type="entry name" value="ADENINE NUCLEOTIDE ALPHA HYDROLASES-LIKE SUPERFAMILY PROTEIN"/>
    <property type="match status" value="1"/>
</dbReference>